<protein>
    <submittedName>
        <fullName evidence="6">TraR/DksA family transcriptional regulator</fullName>
    </submittedName>
</protein>
<feature type="zinc finger region" description="dksA C4-type" evidence="4">
    <location>
        <begin position="89"/>
        <end position="113"/>
    </location>
</feature>
<evidence type="ECO:0000313" key="6">
    <source>
        <dbReference type="EMBL" id="TKA08387.1"/>
    </source>
</evidence>
<dbReference type="EMBL" id="SUMC01000031">
    <property type="protein sequence ID" value="TKA08387.1"/>
    <property type="molecule type" value="Genomic_DNA"/>
</dbReference>
<dbReference type="InterPro" id="IPR000962">
    <property type="entry name" value="Znf_DskA_TraR"/>
</dbReference>
<dbReference type="GO" id="GO:0008270">
    <property type="term" value="F:zinc ion binding"/>
    <property type="evidence" value="ECO:0007669"/>
    <property type="project" value="UniProtKB-KW"/>
</dbReference>
<evidence type="ECO:0000259" key="5">
    <source>
        <dbReference type="Pfam" id="PF01258"/>
    </source>
</evidence>
<keyword evidence="7" id="KW-1185">Reference proteome</keyword>
<dbReference type="PROSITE" id="PS51128">
    <property type="entry name" value="ZF_DKSA_2"/>
    <property type="match status" value="1"/>
</dbReference>
<evidence type="ECO:0000256" key="3">
    <source>
        <dbReference type="ARBA" id="ARBA00022833"/>
    </source>
</evidence>
<keyword evidence="3" id="KW-0862">Zinc</keyword>
<dbReference type="PANTHER" id="PTHR33823">
    <property type="entry name" value="RNA POLYMERASE-BINDING TRANSCRIPTION FACTOR DKSA-RELATED"/>
    <property type="match status" value="1"/>
</dbReference>
<dbReference type="Pfam" id="PF01258">
    <property type="entry name" value="zf-dskA_traR"/>
    <property type="match status" value="1"/>
</dbReference>
<evidence type="ECO:0000313" key="7">
    <source>
        <dbReference type="Proteomes" id="UP000305778"/>
    </source>
</evidence>
<dbReference type="AlphaFoldDB" id="A0A4U0SJP2"/>
<gene>
    <name evidence="6" type="ORF">FCI23_28265</name>
</gene>
<dbReference type="SUPFAM" id="SSF57716">
    <property type="entry name" value="Glucocorticoid receptor-like (DNA-binding domain)"/>
    <property type="match status" value="1"/>
</dbReference>
<feature type="domain" description="Zinc finger DksA/TraR C4-type" evidence="5">
    <location>
        <begin position="84"/>
        <end position="113"/>
    </location>
</feature>
<comment type="caution">
    <text evidence="6">The sequence shown here is derived from an EMBL/GenBank/DDBJ whole genome shotgun (WGS) entry which is preliminary data.</text>
</comment>
<evidence type="ECO:0000256" key="4">
    <source>
        <dbReference type="PROSITE-ProRule" id="PRU00510"/>
    </source>
</evidence>
<dbReference type="OrthoDB" id="1121111at2"/>
<reference evidence="6 7" key="1">
    <citation type="submission" date="2019-04" db="EMBL/GenBank/DDBJ databases">
        <title>Streptomyces oryziradicis sp. nov., a novel actinomycete isolated from rhizosphere soil of rice (Oryza sativa L.).</title>
        <authorList>
            <person name="Li C."/>
        </authorList>
    </citation>
    <scope>NUCLEOTIDE SEQUENCE [LARGE SCALE GENOMIC DNA]</scope>
    <source>
        <strain evidence="6 7">NEAU-C40</strain>
    </source>
</reference>
<evidence type="ECO:0000256" key="2">
    <source>
        <dbReference type="ARBA" id="ARBA00022771"/>
    </source>
</evidence>
<accession>A0A4U0SJP2</accession>
<keyword evidence="2" id="KW-0863">Zinc-finger</keyword>
<organism evidence="6 7">
    <name type="scientific">Actinacidiphila oryziradicis</name>
    <dbReference type="NCBI Taxonomy" id="2571141"/>
    <lineage>
        <taxon>Bacteria</taxon>
        <taxon>Bacillati</taxon>
        <taxon>Actinomycetota</taxon>
        <taxon>Actinomycetes</taxon>
        <taxon>Kitasatosporales</taxon>
        <taxon>Streptomycetaceae</taxon>
        <taxon>Actinacidiphila</taxon>
    </lineage>
</organism>
<dbReference type="Gene3D" id="1.20.120.910">
    <property type="entry name" value="DksA, coiled-coil domain"/>
    <property type="match status" value="1"/>
</dbReference>
<dbReference type="RefSeq" id="WP_136726766.1">
    <property type="nucleotide sequence ID" value="NZ_SUMC01000031.1"/>
</dbReference>
<dbReference type="PANTHER" id="PTHR33823:SF2">
    <property type="entry name" value="RNA POLYMERASE-BINDING TRANSCRIPTION FACTOR DKSA"/>
    <property type="match status" value="1"/>
</dbReference>
<name>A0A4U0SJP2_9ACTN</name>
<evidence type="ECO:0000256" key="1">
    <source>
        <dbReference type="ARBA" id="ARBA00022723"/>
    </source>
</evidence>
<proteinExistence type="predicted"/>
<keyword evidence="1" id="KW-0479">Metal-binding</keyword>
<dbReference type="Proteomes" id="UP000305778">
    <property type="component" value="Unassembled WGS sequence"/>
</dbReference>
<sequence length="122" mass="13205">MSNDFPSQDDRDALRHDLAARAELWRERIAAAESSAADLRAECDLDAADSGAKTTSLEEEHARTEEARSLLEQTLAAIGRLDNGTFGICTSCGTPIGRERLMALPHTELCVNCRPGPAHGRT</sequence>